<dbReference type="GO" id="GO:0005524">
    <property type="term" value="F:ATP binding"/>
    <property type="evidence" value="ECO:0007669"/>
    <property type="project" value="UniProtKB-KW"/>
</dbReference>
<dbReference type="Pfam" id="PF05970">
    <property type="entry name" value="PIF1"/>
    <property type="match status" value="1"/>
</dbReference>
<dbReference type="GO" id="GO:0016787">
    <property type="term" value="F:hydrolase activity"/>
    <property type="evidence" value="ECO:0007669"/>
    <property type="project" value="UniProtKB-KW"/>
</dbReference>
<keyword evidence="1" id="KW-0347">Helicase</keyword>
<dbReference type="SUPFAM" id="SSF52540">
    <property type="entry name" value="P-loop containing nucleoside triphosphate hydrolases"/>
    <property type="match status" value="1"/>
</dbReference>
<feature type="domain" description="DNA helicase Pif1-like DEAD-box helicase" evidence="2">
    <location>
        <begin position="2"/>
        <end position="155"/>
    </location>
</feature>
<protein>
    <recommendedName>
        <fullName evidence="1">ATP-dependent DNA helicase</fullName>
        <ecNumber evidence="1">5.6.2.3</ecNumber>
    </recommendedName>
</protein>
<dbReference type="EC" id="5.6.2.3" evidence="1"/>
<dbReference type="InterPro" id="IPR010285">
    <property type="entry name" value="DNA_helicase_pif1-like_DEAD"/>
</dbReference>
<dbReference type="GO" id="GO:0006281">
    <property type="term" value="P:DNA repair"/>
    <property type="evidence" value="ECO:0007669"/>
    <property type="project" value="UniProtKB-KW"/>
</dbReference>
<comment type="cofactor">
    <cofactor evidence="1">
        <name>Mg(2+)</name>
        <dbReference type="ChEBI" id="CHEBI:18420"/>
    </cofactor>
</comment>
<dbReference type="EMBL" id="CP136898">
    <property type="protein sequence ID" value="WOL19834.1"/>
    <property type="molecule type" value="Genomic_DNA"/>
</dbReference>
<dbReference type="Gene3D" id="3.40.50.300">
    <property type="entry name" value="P-loop containing nucleotide triphosphate hydrolases"/>
    <property type="match status" value="1"/>
</dbReference>
<dbReference type="Proteomes" id="UP001327560">
    <property type="component" value="Chromosome 9"/>
</dbReference>
<dbReference type="InterPro" id="IPR027417">
    <property type="entry name" value="P-loop_NTPase"/>
</dbReference>
<keyword evidence="1" id="KW-0067">ATP-binding</keyword>
<evidence type="ECO:0000313" key="4">
    <source>
        <dbReference type="Proteomes" id="UP001327560"/>
    </source>
</evidence>
<keyword evidence="1" id="KW-0234">DNA repair</keyword>
<keyword evidence="1" id="KW-0378">Hydrolase</keyword>
<reference evidence="3 4" key="1">
    <citation type="submission" date="2023-10" db="EMBL/GenBank/DDBJ databases">
        <title>Chromosome-scale genome assembly provides insights into flower coloration mechanisms of Canna indica.</title>
        <authorList>
            <person name="Li C."/>
        </authorList>
    </citation>
    <scope>NUCLEOTIDE SEQUENCE [LARGE SCALE GENOMIC DNA]</scope>
    <source>
        <tissue evidence="3">Flower</tissue>
    </source>
</reference>
<gene>
    <name evidence="3" type="ORF">Cni_G28636</name>
</gene>
<evidence type="ECO:0000313" key="3">
    <source>
        <dbReference type="EMBL" id="WOL19834.1"/>
    </source>
</evidence>
<keyword evidence="4" id="KW-1185">Reference proteome</keyword>
<keyword evidence="1" id="KW-0233">DNA recombination</keyword>
<organism evidence="3 4">
    <name type="scientific">Canna indica</name>
    <name type="common">Indian-shot</name>
    <dbReference type="NCBI Taxonomy" id="4628"/>
    <lineage>
        <taxon>Eukaryota</taxon>
        <taxon>Viridiplantae</taxon>
        <taxon>Streptophyta</taxon>
        <taxon>Embryophyta</taxon>
        <taxon>Tracheophyta</taxon>
        <taxon>Spermatophyta</taxon>
        <taxon>Magnoliopsida</taxon>
        <taxon>Liliopsida</taxon>
        <taxon>Zingiberales</taxon>
        <taxon>Cannaceae</taxon>
        <taxon>Canna</taxon>
    </lineage>
</organism>
<evidence type="ECO:0000256" key="1">
    <source>
        <dbReference type="RuleBase" id="RU363044"/>
    </source>
</evidence>
<keyword evidence="1" id="KW-0227">DNA damage</keyword>
<dbReference type="GO" id="GO:0000723">
    <property type="term" value="P:telomere maintenance"/>
    <property type="evidence" value="ECO:0007669"/>
    <property type="project" value="InterPro"/>
</dbReference>
<dbReference type="AlphaFoldDB" id="A0AAQ3L3D3"/>
<dbReference type="GO" id="GO:0006310">
    <property type="term" value="P:DNA recombination"/>
    <property type="evidence" value="ECO:0007669"/>
    <property type="project" value="UniProtKB-KW"/>
</dbReference>
<dbReference type="GO" id="GO:0043139">
    <property type="term" value="F:5'-3' DNA helicase activity"/>
    <property type="evidence" value="ECO:0007669"/>
    <property type="project" value="UniProtKB-EC"/>
</dbReference>
<comment type="catalytic activity">
    <reaction evidence="1">
        <text>ATP + H2O = ADP + phosphate + H(+)</text>
        <dbReference type="Rhea" id="RHEA:13065"/>
        <dbReference type="ChEBI" id="CHEBI:15377"/>
        <dbReference type="ChEBI" id="CHEBI:15378"/>
        <dbReference type="ChEBI" id="CHEBI:30616"/>
        <dbReference type="ChEBI" id="CHEBI:43474"/>
        <dbReference type="ChEBI" id="CHEBI:456216"/>
        <dbReference type="EC" id="5.6.2.3"/>
    </reaction>
</comment>
<evidence type="ECO:0000259" key="2">
    <source>
        <dbReference type="Pfam" id="PF05970"/>
    </source>
</evidence>
<dbReference type="PANTHER" id="PTHR10492:SF90">
    <property type="entry name" value="ATP-DEPENDENT DNA HELICASE"/>
    <property type="match status" value="1"/>
</dbReference>
<comment type="similarity">
    <text evidence="1">Belongs to the helicase family.</text>
</comment>
<proteinExistence type="inferred from homology"/>
<keyword evidence="1" id="KW-0547">Nucleotide-binding</keyword>
<dbReference type="PANTHER" id="PTHR10492">
    <property type="match status" value="1"/>
</dbReference>
<accession>A0AAQ3L3D3</accession>
<sequence>MTNSGQFFFVYGHGGTRKTHLWTTIISGIRSKGLIVLAVASLLLPGGRIAHSRFKIPLNIDGNSTCQIKQKTQLVELIQTTALIVWDEASMNHRHFFEVLNRTLQDLMSSKDSSAKDKIFGGKTLILACDFRQILPVVENDTKSDTIDACIIKSPL</sequence>
<name>A0AAQ3L3D3_9LILI</name>